<dbReference type="EMBL" id="FXTQ01000030">
    <property type="protein sequence ID" value="SMO97454.1"/>
    <property type="molecule type" value="Genomic_DNA"/>
</dbReference>
<dbReference type="InterPro" id="IPR042099">
    <property type="entry name" value="ANL_N_sf"/>
</dbReference>
<organism evidence="2 3">
    <name type="scientific">Flavobacterium nitrogenifigens</name>
    <dbReference type="NCBI Taxonomy" id="1617283"/>
    <lineage>
        <taxon>Bacteria</taxon>
        <taxon>Pseudomonadati</taxon>
        <taxon>Bacteroidota</taxon>
        <taxon>Flavobacteriia</taxon>
        <taxon>Flavobacteriales</taxon>
        <taxon>Flavobacteriaceae</taxon>
        <taxon>Flavobacterium</taxon>
    </lineage>
</organism>
<dbReference type="Gene3D" id="3.30.559.30">
    <property type="entry name" value="Nonribosomal peptide synthetase, condensation domain"/>
    <property type="match status" value="1"/>
</dbReference>
<feature type="non-terminal residue" evidence="2">
    <location>
        <position position="1"/>
    </location>
</feature>
<dbReference type="OrthoDB" id="4317020at2"/>
<dbReference type="GO" id="GO:0005829">
    <property type="term" value="C:cytosol"/>
    <property type="evidence" value="ECO:0007669"/>
    <property type="project" value="TreeGrafter"/>
</dbReference>
<evidence type="ECO:0000259" key="1">
    <source>
        <dbReference type="Pfam" id="PF00501"/>
    </source>
</evidence>
<dbReference type="SUPFAM" id="SSF52777">
    <property type="entry name" value="CoA-dependent acyltransferases"/>
    <property type="match status" value="1"/>
</dbReference>
<accession>A0A521FMV2</accession>
<dbReference type="PANTHER" id="PTHR45527">
    <property type="entry name" value="NONRIBOSOMAL PEPTIDE SYNTHETASE"/>
    <property type="match status" value="1"/>
</dbReference>
<dbReference type="AlphaFoldDB" id="A0A521FMV2"/>
<dbReference type="Proteomes" id="UP000319267">
    <property type="component" value="Unassembled WGS sequence"/>
</dbReference>
<evidence type="ECO:0000313" key="2">
    <source>
        <dbReference type="EMBL" id="SMO97454.1"/>
    </source>
</evidence>
<feature type="domain" description="AMP-dependent synthetase/ligase" evidence="1">
    <location>
        <begin position="81"/>
        <end position="407"/>
    </location>
</feature>
<dbReference type="GO" id="GO:0044550">
    <property type="term" value="P:secondary metabolite biosynthetic process"/>
    <property type="evidence" value="ECO:0007669"/>
    <property type="project" value="TreeGrafter"/>
</dbReference>
<dbReference type="PROSITE" id="PS00455">
    <property type="entry name" value="AMP_BINDING"/>
    <property type="match status" value="1"/>
</dbReference>
<name>A0A521FMV2_9FLAO</name>
<dbReference type="Gene3D" id="3.40.50.12780">
    <property type="entry name" value="N-terminal domain of ligase-like"/>
    <property type="match status" value="1"/>
</dbReference>
<dbReference type="GO" id="GO:0031177">
    <property type="term" value="F:phosphopantetheine binding"/>
    <property type="evidence" value="ECO:0007669"/>
    <property type="project" value="TreeGrafter"/>
</dbReference>
<reference evidence="2 3" key="1">
    <citation type="submission" date="2017-05" db="EMBL/GenBank/DDBJ databases">
        <authorList>
            <person name="Varghese N."/>
            <person name="Submissions S."/>
        </authorList>
    </citation>
    <scope>NUCLEOTIDE SEQUENCE [LARGE SCALE GENOMIC DNA]</scope>
    <source>
        <strain evidence="2 3">DSM 29982</strain>
    </source>
</reference>
<gene>
    <name evidence="2" type="ORF">SAMN06265220_1301</name>
</gene>
<proteinExistence type="predicted"/>
<dbReference type="CDD" id="cd05930">
    <property type="entry name" value="A_NRPS"/>
    <property type="match status" value="1"/>
</dbReference>
<dbReference type="InterPro" id="IPR020459">
    <property type="entry name" value="AMP-binding"/>
</dbReference>
<dbReference type="PANTHER" id="PTHR45527:SF1">
    <property type="entry name" value="FATTY ACID SYNTHASE"/>
    <property type="match status" value="1"/>
</dbReference>
<evidence type="ECO:0000313" key="3">
    <source>
        <dbReference type="Proteomes" id="UP000319267"/>
    </source>
</evidence>
<keyword evidence="3" id="KW-1185">Reference proteome</keyword>
<dbReference type="RefSeq" id="WP_142479154.1">
    <property type="nucleotide sequence ID" value="NZ_FXTQ01000030.1"/>
</dbReference>
<dbReference type="InterPro" id="IPR000873">
    <property type="entry name" value="AMP-dep_synth/lig_dom"/>
</dbReference>
<dbReference type="GO" id="GO:0043041">
    <property type="term" value="P:amino acid activation for nonribosomal peptide biosynthetic process"/>
    <property type="evidence" value="ECO:0007669"/>
    <property type="project" value="TreeGrafter"/>
</dbReference>
<dbReference type="FunFam" id="3.40.50.980:FF:000001">
    <property type="entry name" value="Non-ribosomal peptide synthetase"/>
    <property type="match status" value="1"/>
</dbReference>
<dbReference type="Pfam" id="PF00501">
    <property type="entry name" value="AMP-binding"/>
    <property type="match status" value="1"/>
</dbReference>
<dbReference type="InterPro" id="IPR020845">
    <property type="entry name" value="AMP-binding_CS"/>
</dbReference>
<protein>
    <submittedName>
        <fullName evidence="2">Amino acid adenylation domain-containing protein</fullName>
    </submittedName>
</protein>
<dbReference type="PRINTS" id="PR00154">
    <property type="entry name" value="AMPBINDING"/>
</dbReference>
<dbReference type="SUPFAM" id="SSF56801">
    <property type="entry name" value="Acetyl-CoA synthetase-like"/>
    <property type="match status" value="1"/>
</dbReference>
<sequence length="413" mass="47154">TFIESEGLSLIVSYNTDIYDEYLIERMFNHFENLLRESLEQPERLIQEIGYLTPEEEKELLVKFNGAALEPLTDLTLVDIFEEQVERAPNNVAVLFEQTQLTYQELNEKSNQLAYYLRENYAIRADDLIGIKMDRSENMIVTILGILKSGAAYVPIDINYPQDRIDYIEQDSNCKAVIDENILENFTQVQNKFSKKNIAKISTANDLAYIIYTSGSTGKPKGVMVENKSAVELINWCRFEFDSSKFEVMFATASYCFDMSVYEIFYPISIGKKIRVLKNALEIKDYINKENKIILSIVPSVIQKLLEDNLDLENVVFINMGGEIMPLDIVKKLPTEKIEVRNLYGPSEDTTYSTCYLIQDKEYKTIPIGKPISNTQIYILDDSLQIVPIGTPGKLFISGAGVARGYLNKPELT</sequence>
<feature type="non-terminal residue" evidence="2">
    <location>
        <position position="413"/>
    </location>
</feature>